<dbReference type="InterPro" id="IPR041628">
    <property type="entry name" value="ChlI/MoxR_AAA_lid"/>
</dbReference>
<dbReference type="InterPro" id="IPR003593">
    <property type="entry name" value="AAA+_ATPase"/>
</dbReference>
<reference evidence="2 3" key="1">
    <citation type="journal article" date="2024" name="Int. J. Syst. Evol. Microbiol.">
        <title>Clostridium omnivorum sp. nov., isolated from anoxic soil under the treatment of reductive soil disinfestation.</title>
        <authorList>
            <person name="Ueki A."/>
            <person name="Tonouchi A."/>
            <person name="Kaku N."/>
            <person name="Honma S."/>
            <person name="Ueki K."/>
        </authorList>
    </citation>
    <scope>NUCLEOTIDE SEQUENCE [LARGE SCALE GENOMIC DNA]</scope>
    <source>
        <strain evidence="2 3">E14</strain>
    </source>
</reference>
<name>A0ABQ5N760_9CLOT</name>
<dbReference type="Pfam" id="PF17863">
    <property type="entry name" value="AAA_lid_2"/>
    <property type="match status" value="1"/>
</dbReference>
<evidence type="ECO:0000259" key="1">
    <source>
        <dbReference type="SMART" id="SM00382"/>
    </source>
</evidence>
<dbReference type="SMART" id="SM00382">
    <property type="entry name" value="AAA"/>
    <property type="match status" value="1"/>
</dbReference>
<dbReference type="Pfam" id="PF07726">
    <property type="entry name" value="AAA_3"/>
    <property type="match status" value="1"/>
</dbReference>
<dbReference type="Proteomes" id="UP001208567">
    <property type="component" value="Unassembled WGS sequence"/>
</dbReference>
<organism evidence="2 3">
    <name type="scientific">Clostridium omnivorum</name>
    <dbReference type="NCBI Taxonomy" id="1604902"/>
    <lineage>
        <taxon>Bacteria</taxon>
        <taxon>Bacillati</taxon>
        <taxon>Bacillota</taxon>
        <taxon>Clostridia</taxon>
        <taxon>Eubacteriales</taxon>
        <taxon>Clostridiaceae</taxon>
        <taxon>Clostridium</taxon>
    </lineage>
</organism>
<dbReference type="Gene3D" id="1.10.8.80">
    <property type="entry name" value="Magnesium chelatase subunit I, C-Terminal domain"/>
    <property type="match status" value="1"/>
</dbReference>
<dbReference type="CDD" id="cd00009">
    <property type="entry name" value="AAA"/>
    <property type="match status" value="1"/>
</dbReference>
<dbReference type="PANTHER" id="PTHR42759">
    <property type="entry name" value="MOXR FAMILY PROTEIN"/>
    <property type="match status" value="1"/>
</dbReference>
<dbReference type="RefSeq" id="WP_264850377.1">
    <property type="nucleotide sequence ID" value="NZ_BRXR01000001.1"/>
</dbReference>
<proteinExistence type="predicted"/>
<sequence>MESVEKDSVKELVEKINAELKKVIVEQDELIEHCIISLISGGHVLLEGVPGLAKTLMVRALAKTLSLDFKRIQFTPDLMPADVTGTKVFNMQTREFELKKGPIFTNFLLADEINRTPPKTQAGLLESMAEGTVSIDGDMLQLPTPYMVFATQNPLEYEGTYPLPEALVDRFLMKIMIDYPSLAAEKEVLKRHNEGFSSMDLDSSNINVVCTAEDILSCRQQVQKVKIDDELMQYIVNIVAETRNSPVIDIGSSPRGSIALLQCSKASAAYNGREYVIPEDIKSMAIPTLRHRIVLKPELELEGVKPEQAINEILSKVKVPR</sequence>
<feature type="domain" description="AAA+ ATPase" evidence="1">
    <location>
        <begin position="40"/>
        <end position="181"/>
    </location>
</feature>
<accession>A0ABQ5N760</accession>
<dbReference type="SUPFAM" id="SSF52540">
    <property type="entry name" value="P-loop containing nucleoside triphosphate hydrolases"/>
    <property type="match status" value="1"/>
</dbReference>
<comment type="caution">
    <text evidence="2">The sequence shown here is derived from an EMBL/GenBank/DDBJ whole genome shotgun (WGS) entry which is preliminary data.</text>
</comment>
<dbReference type="InterPro" id="IPR027417">
    <property type="entry name" value="P-loop_NTPase"/>
</dbReference>
<dbReference type="InterPro" id="IPR011703">
    <property type="entry name" value="ATPase_AAA-3"/>
</dbReference>
<dbReference type="PIRSF" id="PIRSF002849">
    <property type="entry name" value="AAA_ATPase_chaperone_MoxR_prd"/>
    <property type="match status" value="1"/>
</dbReference>
<protein>
    <recommendedName>
        <fullName evidence="1">AAA+ ATPase domain-containing protein</fullName>
    </recommendedName>
</protein>
<keyword evidence="3" id="KW-1185">Reference proteome</keyword>
<evidence type="ECO:0000313" key="3">
    <source>
        <dbReference type="Proteomes" id="UP001208567"/>
    </source>
</evidence>
<dbReference type="InterPro" id="IPR050764">
    <property type="entry name" value="CbbQ/NirQ/NorQ/GpvN"/>
</dbReference>
<evidence type="ECO:0000313" key="2">
    <source>
        <dbReference type="EMBL" id="GLC31095.1"/>
    </source>
</evidence>
<gene>
    <name evidence="2" type="ORF">bsdE14_25050</name>
</gene>
<dbReference type="PANTHER" id="PTHR42759:SF1">
    <property type="entry name" value="MAGNESIUM-CHELATASE SUBUNIT CHLD"/>
    <property type="match status" value="1"/>
</dbReference>
<dbReference type="Gene3D" id="3.40.50.300">
    <property type="entry name" value="P-loop containing nucleotide triphosphate hydrolases"/>
    <property type="match status" value="1"/>
</dbReference>
<dbReference type="EMBL" id="BRXR01000001">
    <property type="protein sequence ID" value="GLC31095.1"/>
    <property type="molecule type" value="Genomic_DNA"/>
</dbReference>